<protein>
    <submittedName>
        <fullName evidence="1">Uncharacterized protein</fullName>
    </submittedName>
</protein>
<proteinExistence type="predicted"/>
<evidence type="ECO:0000313" key="2">
    <source>
        <dbReference type="Proteomes" id="UP001143474"/>
    </source>
</evidence>
<dbReference type="Proteomes" id="UP001143474">
    <property type="component" value="Unassembled WGS sequence"/>
</dbReference>
<comment type="caution">
    <text evidence="1">The sequence shown here is derived from an EMBL/GenBank/DDBJ whole genome shotgun (WGS) entry which is preliminary data.</text>
</comment>
<accession>A0A9W6I764</accession>
<sequence length="54" mass="5891">MNGFIYRTGSSAYLAQELLEVRAQYGSARVVYLTPNDDGTHSICLEVGNDCGPH</sequence>
<name>A0A9W6I764_9ACTN</name>
<reference evidence="1" key="1">
    <citation type="journal article" date="2014" name="Int. J. Syst. Evol. Microbiol.">
        <title>Complete genome sequence of Corynebacterium casei LMG S-19264T (=DSM 44701T), isolated from a smear-ripened cheese.</title>
        <authorList>
            <consortium name="US DOE Joint Genome Institute (JGI-PGF)"/>
            <person name="Walter F."/>
            <person name="Albersmeier A."/>
            <person name="Kalinowski J."/>
            <person name="Ruckert C."/>
        </authorList>
    </citation>
    <scope>NUCLEOTIDE SEQUENCE</scope>
    <source>
        <strain evidence="1">VKM Ac-2007</strain>
    </source>
</reference>
<evidence type="ECO:0000313" key="1">
    <source>
        <dbReference type="EMBL" id="GLK12215.1"/>
    </source>
</evidence>
<organism evidence="1 2">
    <name type="scientific">Streptosporangium carneum</name>
    <dbReference type="NCBI Taxonomy" id="47481"/>
    <lineage>
        <taxon>Bacteria</taxon>
        <taxon>Bacillati</taxon>
        <taxon>Actinomycetota</taxon>
        <taxon>Actinomycetes</taxon>
        <taxon>Streptosporangiales</taxon>
        <taxon>Streptosporangiaceae</taxon>
        <taxon>Streptosporangium</taxon>
    </lineage>
</organism>
<dbReference type="EMBL" id="BSEV01000015">
    <property type="protein sequence ID" value="GLK12215.1"/>
    <property type="molecule type" value="Genomic_DNA"/>
</dbReference>
<dbReference type="RefSeq" id="WP_271220556.1">
    <property type="nucleotide sequence ID" value="NZ_BAAAVD010000004.1"/>
</dbReference>
<keyword evidence="2" id="KW-1185">Reference proteome</keyword>
<gene>
    <name evidence="1" type="ORF">GCM10017600_56240</name>
</gene>
<reference evidence="1" key="2">
    <citation type="submission" date="2023-01" db="EMBL/GenBank/DDBJ databases">
        <authorList>
            <person name="Sun Q."/>
            <person name="Evtushenko L."/>
        </authorList>
    </citation>
    <scope>NUCLEOTIDE SEQUENCE</scope>
    <source>
        <strain evidence="1">VKM Ac-2007</strain>
    </source>
</reference>
<dbReference type="AlphaFoldDB" id="A0A9W6I764"/>